<keyword evidence="2" id="KW-0812">Transmembrane</keyword>
<evidence type="ECO:0000313" key="4">
    <source>
        <dbReference type="Proteomes" id="UP001055172"/>
    </source>
</evidence>
<reference evidence="3 4" key="1">
    <citation type="submission" date="2021-07" db="EMBL/GenBank/DDBJ databases">
        <title>Genome data of Colletotrichum spaethianum.</title>
        <authorList>
            <person name="Utami Y.D."/>
            <person name="Hiruma K."/>
        </authorList>
    </citation>
    <scope>NUCLEOTIDE SEQUENCE [LARGE SCALE GENOMIC DNA]</scope>
    <source>
        <strain evidence="3 4">MAFF 242679</strain>
    </source>
</reference>
<dbReference type="AlphaFoldDB" id="A0AA37LYG2"/>
<keyword evidence="2" id="KW-1133">Transmembrane helix</keyword>
<name>A0AA37LYG2_9PEZI</name>
<dbReference type="Pfam" id="PF11807">
    <property type="entry name" value="UstYa"/>
    <property type="match status" value="1"/>
</dbReference>
<evidence type="ECO:0000256" key="2">
    <source>
        <dbReference type="SAM" id="Phobius"/>
    </source>
</evidence>
<feature type="transmembrane region" description="Helical" evidence="2">
    <location>
        <begin position="43"/>
        <end position="66"/>
    </location>
</feature>
<evidence type="ECO:0000313" key="3">
    <source>
        <dbReference type="EMBL" id="GJC88616.1"/>
    </source>
</evidence>
<dbReference type="GO" id="GO:0043386">
    <property type="term" value="P:mycotoxin biosynthetic process"/>
    <property type="evidence" value="ECO:0007669"/>
    <property type="project" value="InterPro"/>
</dbReference>
<comment type="similarity">
    <text evidence="1">Belongs to the ustYa family.</text>
</comment>
<sequence length="303" mass="33833">MSASRLVSKAAGYHAVSLNDEDETRVLSPIEEHASKKTAHRAIWTYIIVSCNIFLFLFSVGLIAVADQRQCSRTGRNGLLKAVNSYSPLLDAVDIPLSAAVINVSALEVMRSVYTGLPNRDIDAAWDLLGNLDPVAITADEVVALGKDPSTAARWPDRFGLGPDAYIAAPNAMHNIHCLDWIRRDLDFDHYYGGQFPEGKSPALHRLHTEHCLYVLLKQLTCRPSTEMVVFEWVEGNKSPLPDFNVEETCLDFDAILDWHNASSRPRRDMLALRAPRGQRMVPMSDDLKKVMELTGKSSEHHR</sequence>
<dbReference type="InterPro" id="IPR021765">
    <property type="entry name" value="UstYa-like"/>
</dbReference>
<evidence type="ECO:0000256" key="1">
    <source>
        <dbReference type="ARBA" id="ARBA00035112"/>
    </source>
</evidence>
<dbReference type="EMBL" id="BPPX01000034">
    <property type="protein sequence ID" value="GJC88616.1"/>
    <property type="molecule type" value="Genomic_DNA"/>
</dbReference>
<keyword evidence="2" id="KW-0472">Membrane</keyword>
<keyword evidence="4" id="KW-1185">Reference proteome</keyword>
<protein>
    <recommendedName>
        <fullName evidence="5">Tat pathway signal sequence</fullName>
    </recommendedName>
</protein>
<gene>
    <name evidence="3" type="ORF">ColLi_11454</name>
</gene>
<dbReference type="Proteomes" id="UP001055172">
    <property type="component" value="Unassembled WGS sequence"/>
</dbReference>
<dbReference type="PANTHER" id="PTHR33365:SF14">
    <property type="entry name" value="TAT PATHWAY SIGNAL SEQUENCE"/>
    <property type="match status" value="1"/>
</dbReference>
<accession>A0AA37LYG2</accession>
<dbReference type="PANTHER" id="PTHR33365">
    <property type="entry name" value="YALI0B05434P"/>
    <property type="match status" value="1"/>
</dbReference>
<organism evidence="3 4">
    <name type="scientific">Colletotrichum liriopes</name>
    <dbReference type="NCBI Taxonomy" id="708192"/>
    <lineage>
        <taxon>Eukaryota</taxon>
        <taxon>Fungi</taxon>
        <taxon>Dikarya</taxon>
        <taxon>Ascomycota</taxon>
        <taxon>Pezizomycotina</taxon>
        <taxon>Sordariomycetes</taxon>
        <taxon>Hypocreomycetidae</taxon>
        <taxon>Glomerellales</taxon>
        <taxon>Glomerellaceae</taxon>
        <taxon>Colletotrichum</taxon>
        <taxon>Colletotrichum spaethianum species complex</taxon>
    </lineage>
</organism>
<evidence type="ECO:0008006" key="5">
    <source>
        <dbReference type="Google" id="ProtNLM"/>
    </source>
</evidence>
<proteinExistence type="inferred from homology"/>
<comment type="caution">
    <text evidence="3">The sequence shown here is derived from an EMBL/GenBank/DDBJ whole genome shotgun (WGS) entry which is preliminary data.</text>
</comment>